<dbReference type="PROSITE" id="PS00107">
    <property type="entry name" value="PROTEIN_KINASE_ATP"/>
    <property type="match status" value="1"/>
</dbReference>
<evidence type="ECO:0000256" key="4">
    <source>
        <dbReference type="ARBA" id="ARBA00022741"/>
    </source>
</evidence>
<dbReference type="InterPro" id="IPR017441">
    <property type="entry name" value="Protein_kinase_ATP_BS"/>
</dbReference>
<dbReference type="PANTHER" id="PTHR47634:SF9">
    <property type="entry name" value="PROTEIN KINASE DOMAIN-CONTAINING PROTEIN-RELATED"/>
    <property type="match status" value="1"/>
</dbReference>
<evidence type="ECO:0000313" key="12">
    <source>
        <dbReference type="Proteomes" id="UP000654913"/>
    </source>
</evidence>
<gene>
    <name evidence="11" type="ORF">APUU_11447A</name>
</gene>
<dbReference type="KEGG" id="apuu:APUU_11447A"/>
<evidence type="ECO:0000313" key="11">
    <source>
        <dbReference type="EMBL" id="BCS18619.1"/>
    </source>
</evidence>
<comment type="catalytic activity">
    <reaction evidence="7">
        <text>L-threonyl-[protein] + ATP = O-phospho-L-threonyl-[protein] + ADP + H(+)</text>
        <dbReference type="Rhea" id="RHEA:46608"/>
        <dbReference type="Rhea" id="RHEA-COMP:11060"/>
        <dbReference type="Rhea" id="RHEA-COMP:11605"/>
        <dbReference type="ChEBI" id="CHEBI:15378"/>
        <dbReference type="ChEBI" id="CHEBI:30013"/>
        <dbReference type="ChEBI" id="CHEBI:30616"/>
        <dbReference type="ChEBI" id="CHEBI:61977"/>
        <dbReference type="ChEBI" id="CHEBI:456216"/>
        <dbReference type="EC" id="2.7.11.1"/>
    </reaction>
</comment>
<organism evidence="11 12">
    <name type="scientific">Aspergillus puulaauensis</name>
    <dbReference type="NCBI Taxonomy" id="1220207"/>
    <lineage>
        <taxon>Eukaryota</taxon>
        <taxon>Fungi</taxon>
        <taxon>Dikarya</taxon>
        <taxon>Ascomycota</taxon>
        <taxon>Pezizomycotina</taxon>
        <taxon>Eurotiomycetes</taxon>
        <taxon>Eurotiomycetidae</taxon>
        <taxon>Eurotiales</taxon>
        <taxon>Aspergillaceae</taxon>
        <taxon>Aspergillus</taxon>
    </lineage>
</organism>
<dbReference type="PANTHER" id="PTHR47634">
    <property type="entry name" value="PROTEIN KINASE DOMAIN-CONTAINING PROTEIN-RELATED"/>
    <property type="match status" value="1"/>
</dbReference>
<dbReference type="AlphaFoldDB" id="A0A7R7XC63"/>
<keyword evidence="4 9" id="KW-0547">Nucleotide-binding</keyword>
<keyword evidence="6 9" id="KW-0067">ATP-binding</keyword>
<dbReference type="SMART" id="SM00220">
    <property type="entry name" value="S_TKc"/>
    <property type="match status" value="1"/>
</dbReference>
<dbReference type="EC" id="2.7.11.1" evidence="1"/>
<dbReference type="Proteomes" id="UP000654913">
    <property type="component" value="Chromosome 1"/>
</dbReference>
<dbReference type="RefSeq" id="XP_041550813.1">
    <property type="nucleotide sequence ID" value="XM_041697538.1"/>
</dbReference>
<dbReference type="Gene3D" id="3.30.200.20">
    <property type="entry name" value="Phosphorylase Kinase, domain 1"/>
    <property type="match status" value="1"/>
</dbReference>
<dbReference type="EMBL" id="AP024443">
    <property type="protein sequence ID" value="BCS18619.1"/>
    <property type="molecule type" value="Genomic_DNA"/>
</dbReference>
<protein>
    <recommendedName>
        <fullName evidence="1">non-specific serine/threonine protein kinase</fullName>
        <ecNumber evidence="1">2.7.11.1</ecNumber>
    </recommendedName>
</protein>
<dbReference type="PROSITE" id="PS50011">
    <property type="entry name" value="PROTEIN_KINASE_DOM"/>
    <property type="match status" value="1"/>
</dbReference>
<keyword evidence="3" id="KW-0808">Transferase</keyword>
<keyword evidence="2" id="KW-0723">Serine/threonine-protein kinase</keyword>
<feature type="domain" description="Protein kinase" evidence="10">
    <location>
        <begin position="30"/>
        <end position="395"/>
    </location>
</feature>
<dbReference type="GO" id="GO:0005524">
    <property type="term" value="F:ATP binding"/>
    <property type="evidence" value="ECO:0007669"/>
    <property type="project" value="UniProtKB-UniRule"/>
</dbReference>
<dbReference type="Pfam" id="PF00069">
    <property type="entry name" value="Pkinase"/>
    <property type="match status" value="1"/>
</dbReference>
<dbReference type="SUPFAM" id="SSF56112">
    <property type="entry name" value="Protein kinase-like (PK-like)"/>
    <property type="match status" value="1"/>
</dbReference>
<evidence type="ECO:0000256" key="5">
    <source>
        <dbReference type="ARBA" id="ARBA00022777"/>
    </source>
</evidence>
<keyword evidence="12" id="KW-1185">Reference proteome</keyword>
<evidence type="ECO:0000256" key="7">
    <source>
        <dbReference type="ARBA" id="ARBA00047899"/>
    </source>
</evidence>
<evidence type="ECO:0000259" key="10">
    <source>
        <dbReference type="PROSITE" id="PS50011"/>
    </source>
</evidence>
<dbReference type="GO" id="GO:0004674">
    <property type="term" value="F:protein serine/threonine kinase activity"/>
    <property type="evidence" value="ECO:0007669"/>
    <property type="project" value="UniProtKB-KW"/>
</dbReference>
<reference evidence="11" key="2">
    <citation type="submission" date="2021-02" db="EMBL/GenBank/DDBJ databases">
        <title>Aspergillus puulaauensis MK2 genome sequence.</title>
        <authorList>
            <person name="Futagami T."/>
            <person name="Mori K."/>
            <person name="Kadooka C."/>
            <person name="Tanaka T."/>
        </authorList>
    </citation>
    <scope>NUCLEOTIDE SEQUENCE</scope>
    <source>
        <strain evidence="11">MK2</strain>
    </source>
</reference>
<feature type="binding site" evidence="9">
    <location>
        <position position="59"/>
    </location>
    <ligand>
        <name>ATP</name>
        <dbReference type="ChEBI" id="CHEBI:30616"/>
    </ligand>
</feature>
<evidence type="ECO:0000256" key="8">
    <source>
        <dbReference type="ARBA" id="ARBA00048679"/>
    </source>
</evidence>
<dbReference type="OrthoDB" id="5979581at2759"/>
<proteinExistence type="predicted"/>
<dbReference type="InterPro" id="IPR051334">
    <property type="entry name" value="SRPK"/>
</dbReference>
<reference evidence="11" key="1">
    <citation type="submission" date="2021-01" db="EMBL/GenBank/DDBJ databases">
        <authorList>
            <consortium name="Aspergillus puulaauensis MK2 genome sequencing consortium"/>
            <person name="Kazuki M."/>
            <person name="Futagami T."/>
        </authorList>
    </citation>
    <scope>NUCLEOTIDE SEQUENCE</scope>
    <source>
        <strain evidence="11">MK2</strain>
    </source>
</reference>
<dbReference type="InterPro" id="IPR000719">
    <property type="entry name" value="Prot_kinase_dom"/>
</dbReference>
<name>A0A7R7XC63_9EURO</name>
<keyword evidence="5" id="KW-0418">Kinase</keyword>
<accession>A0A7R7XC63</accession>
<dbReference type="Gene3D" id="1.10.510.10">
    <property type="entry name" value="Transferase(Phosphotransferase) domain 1"/>
    <property type="match status" value="1"/>
</dbReference>
<evidence type="ECO:0000256" key="1">
    <source>
        <dbReference type="ARBA" id="ARBA00012513"/>
    </source>
</evidence>
<dbReference type="InterPro" id="IPR011009">
    <property type="entry name" value="Kinase-like_dom_sf"/>
</dbReference>
<evidence type="ECO:0000256" key="6">
    <source>
        <dbReference type="ARBA" id="ARBA00022840"/>
    </source>
</evidence>
<evidence type="ECO:0000256" key="3">
    <source>
        <dbReference type="ARBA" id="ARBA00022679"/>
    </source>
</evidence>
<dbReference type="GO" id="GO:0000245">
    <property type="term" value="P:spliceosomal complex assembly"/>
    <property type="evidence" value="ECO:0007669"/>
    <property type="project" value="TreeGrafter"/>
</dbReference>
<evidence type="ECO:0000256" key="2">
    <source>
        <dbReference type="ARBA" id="ARBA00022527"/>
    </source>
</evidence>
<dbReference type="GO" id="GO:0050684">
    <property type="term" value="P:regulation of mRNA processing"/>
    <property type="evidence" value="ECO:0007669"/>
    <property type="project" value="TreeGrafter"/>
</dbReference>
<comment type="catalytic activity">
    <reaction evidence="8">
        <text>L-seryl-[protein] + ATP = O-phospho-L-seryl-[protein] + ADP + H(+)</text>
        <dbReference type="Rhea" id="RHEA:17989"/>
        <dbReference type="Rhea" id="RHEA-COMP:9863"/>
        <dbReference type="Rhea" id="RHEA-COMP:11604"/>
        <dbReference type="ChEBI" id="CHEBI:15378"/>
        <dbReference type="ChEBI" id="CHEBI:29999"/>
        <dbReference type="ChEBI" id="CHEBI:30616"/>
        <dbReference type="ChEBI" id="CHEBI:83421"/>
        <dbReference type="ChEBI" id="CHEBI:456216"/>
        <dbReference type="EC" id="2.7.11.1"/>
    </reaction>
</comment>
<evidence type="ECO:0000256" key="9">
    <source>
        <dbReference type="PROSITE-ProRule" id="PRU10141"/>
    </source>
</evidence>
<dbReference type="GeneID" id="64968624"/>
<sequence>MSLDEIEKPERYCPGGYHPISTGDHLSGRYDVVHKLGFGTYSTTWLAKERTLEKYVAIKIAVAGADIREGKILNTLAFSQPDFSEPISRLIPQVLDTFSLNGPNGKHQCLVTEPGMMSIAEAKDASYSRTFRMAVARAIAAQVIQAVVLLHHRGVVRADLHPGNIMLHLPHNIDRLSPEQLYEKYGHPTLEPFERLDGKPLSHNIPSHGVVPIWLGKDSDLVSLSEAKVFIADFGESFLPCTTQRYYSNTPAVLAPPEIYFLLNEPLSFPSDIWTLACTLWDILGQRPVFEGFNPSSDWMIKEHVDSLGKLPSEWWRTWDGRGRWFTEEGKRISEGAGRSLIDRFVDSIQEPRRGSTAEIAEDEIRALLAMFRGMLAFQPDERLTAREIMESEWVQRWALPCLEVA</sequence>